<dbReference type="InterPro" id="IPR026869">
    <property type="entry name" value="EgtC-like"/>
</dbReference>
<dbReference type="EMBL" id="BJNE01000001">
    <property type="protein sequence ID" value="GEC10912.1"/>
    <property type="molecule type" value="Genomic_DNA"/>
</dbReference>
<keyword evidence="4" id="KW-1185">Reference proteome</keyword>
<dbReference type="RefSeq" id="WP_141355278.1">
    <property type="nucleotide sequence ID" value="NZ_BAAAWM010000001.1"/>
</dbReference>
<dbReference type="Pfam" id="PF13230">
    <property type="entry name" value="GATase_4"/>
    <property type="match status" value="1"/>
</dbReference>
<evidence type="ECO:0000256" key="1">
    <source>
        <dbReference type="ARBA" id="ARBA00022962"/>
    </source>
</evidence>
<dbReference type="InterPro" id="IPR017932">
    <property type="entry name" value="GATase_2_dom"/>
</dbReference>
<dbReference type="InterPro" id="IPR029055">
    <property type="entry name" value="Ntn_hydrolases_N"/>
</dbReference>
<proteinExistence type="predicted"/>
<dbReference type="PROSITE" id="PS51278">
    <property type="entry name" value="GATASE_TYPE_2"/>
    <property type="match status" value="1"/>
</dbReference>
<dbReference type="PANTHER" id="PTHR43187:SF1">
    <property type="entry name" value="GLUTAMINE AMIDOTRANSFERASE DUG3-RELATED"/>
    <property type="match status" value="1"/>
</dbReference>
<dbReference type="Gene3D" id="3.60.20.10">
    <property type="entry name" value="Glutamine Phosphoribosylpyrophosphate, subunit 1, domain 1"/>
    <property type="match status" value="1"/>
</dbReference>
<name>A0ABQ0RGI5_GLUNI</name>
<gene>
    <name evidence="3" type="ORF">ANI01nite_01150</name>
</gene>
<evidence type="ECO:0000313" key="3">
    <source>
        <dbReference type="EMBL" id="GEC10912.1"/>
    </source>
</evidence>
<dbReference type="Proteomes" id="UP000316242">
    <property type="component" value="Unassembled WGS sequence"/>
</dbReference>
<organism evidence="3 4">
    <name type="scientific">Glutamicibacter nicotianae</name>
    <name type="common">Arthrobacter nicotianae</name>
    <dbReference type="NCBI Taxonomy" id="37929"/>
    <lineage>
        <taxon>Bacteria</taxon>
        <taxon>Bacillati</taxon>
        <taxon>Actinomycetota</taxon>
        <taxon>Actinomycetes</taxon>
        <taxon>Micrococcales</taxon>
        <taxon>Micrococcaceae</taxon>
        <taxon>Glutamicibacter</taxon>
    </lineage>
</organism>
<accession>A0ABQ0RGI5</accession>
<reference evidence="3 4" key="1">
    <citation type="submission" date="2019-06" db="EMBL/GenBank/DDBJ databases">
        <title>Whole genome shotgun sequence of Glutamicibacter nicotianae NBRC 14234.</title>
        <authorList>
            <person name="Hosoyama A."/>
            <person name="Uohara A."/>
            <person name="Ohji S."/>
            <person name="Ichikawa N."/>
        </authorList>
    </citation>
    <scope>NUCLEOTIDE SEQUENCE [LARGE SCALE GENOMIC DNA]</scope>
    <source>
        <strain evidence="3 4">NBRC 14234</strain>
    </source>
</reference>
<evidence type="ECO:0000313" key="4">
    <source>
        <dbReference type="Proteomes" id="UP000316242"/>
    </source>
</evidence>
<protein>
    <submittedName>
        <fullName evidence="3">Class II glutamine amidotransferase</fullName>
    </submittedName>
</protein>
<comment type="caution">
    <text evidence="3">The sequence shown here is derived from an EMBL/GenBank/DDBJ whole genome shotgun (WGS) entry which is preliminary data.</text>
</comment>
<dbReference type="SUPFAM" id="SSF56235">
    <property type="entry name" value="N-terminal nucleophile aminohydrolases (Ntn hydrolases)"/>
    <property type="match status" value="1"/>
</dbReference>
<dbReference type="PANTHER" id="PTHR43187">
    <property type="entry name" value="GLUTAMINE AMIDOTRANSFERASE DUG3-RELATED"/>
    <property type="match status" value="1"/>
</dbReference>
<keyword evidence="1 3" id="KW-0315">Glutamine amidotransferase</keyword>
<evidence type="ECO:0000259" key="2">
    <source>
        <dbReference type="PROSITE" id="PS51278"/>
    </source>
</evidence>
<feature type="domain" description="Glutamine amidotransferase type-2" evidence="2">
    <location>
        <begin position="2"/>
        <end position="281"/>
    </location>
</feature>
<dbReference type="CDD" id="cd01908">
    <property type="entry name" value="YafJ"/>
    <property type="match status" value="1"/>
</dbReference>
<sequence>MCRWLAYLGSPIDIADILVRPTHSLIDQSLHARQLYLPQEELASGFADHAFPTNGDGFGMAWAGRSGKLGQYRQIGPAWDSQNLRHLAAQIASGCILAHVRAAPGGTIAEQNCHPFVDERWMFQHNGTVPEFAILKRELTFEVDPARYPMILGNADTEVCFYLALSYGLDRDPVAGLSRMVARVERARAEHGIEAPFRATMCASDGQQLVVLRWASPVVSGAMAPSLYYAAGPAMLLTRDGREDQLPQDAQLVVSEPLELHWSSQTWREVPSGTIGVLRTGQTPAFAPVDLHL</sequence>
<dbReference type="InterPro" id="IPR052373">
    <property type="entry name" value="Gamma-glu_amide_hydrolase"/>
</dbReference>